<protein>
    <submittedName>
        <fullName evidence="2">Uncharacterized protein</fullName>
    </submittedName>
</protein>
<sequence>MSKKKNNKKNGKKNLHGYLQVEVDEYEEVTGKKAFHAGRPVNAFKLFVEEMKVSNETEDIKEAIEVNKAEEETDEFDELLDDLNDETEAEEPEEVEIDELDEDDEVEEIEEVEVKPEPKKPKKTKKTKKPKAEPKPKLTKEEVLELDGSELFILHDKKYWISTTFFAILNESVVQSINSKYRNNKEELEEHSVILKIGNDRKKRYFDMYAVEFISETLKINCYDLVSDKIPKK</sequence>
<feature type="compositionally biased region" description="Acidic residues" evidence="1">
    <location>
        <begin position="71"/>
        <end position="111"/>
    </location>
</feature>
<gene>
    <name evidence="2" type="ORF">LCGC14_1060430</name>
</gene>
<accession>A0A0F9Q461</accession>
<organism evidence="2">
    <name type="scientific">marine sediment metagenome</name>
    <dbReference type="NCBI Taxonomy" id="412755"/>
    <lineage>
        <taxon>unclassified sequences</taxon>
        <taxon>metagenomes</taxon>
        <taxon>ecological metagenomes</taxon>
    </lineage>
</organism>
<proteinExistence type="predicted"/>
<dbReference type="AlphaFoldDB" id="A0A0F9Q461"/>
<dbReference type="EMBL" id="LAZR01004498">
    <property type="protein sequence ID" value="KKN08066.1"/>
    <property type="molecule type" value="Genomic_DNA"/>
</dbReference>
<feature type="compositionally biased region" description="Basic residues" evidence="1">
    <location>
        <begin position="120"/>
        <end position="129"/>
    </location>
</feature>
<evidence type="ECO:0000313" key="2">
    <source>
        <dbReference type="EMBL" id="KKN08066.1"/>
    </source>
</evidence>
<feature type="region of interest" description="Disordered" evidence="1">
    <location>
        <begin position="65"/>
        <end position="137"/>
    </location>
</feature>
<comment type="caution">
    <text evidence="2">The sequence shown here is derived from an EMBL/GenBank/DDBJ whole genome shotgun (WGS) entry which is preliminary data.</text>
</comment>
<evidence type="ECO:0000256" key="1">
    <source>
        <dbReference type="SAM" id="MobiDB-lite"/>
    </source>
</evidence>
<reference evidence="2" key="1">
    <citation type="journal article" date="2015" name="Nature">
        <title>Complex archaea that bridge the gap between prokaryotes and eukaryotes.</title>
        <authorList>
            <person name="Spang A."/>
            <person name="Saw J.H."/>
            <person name="Jorgensen S.L."/>
            <person name="Zaremba-Niedzwiedzka K."/>
            <person name="Martijn J."/>
            <person name="Lind A.E."/>
            <person name="van Eijk R."/>
            <person name="Schleper C."/>
            <person name="Guy L."/>
            <person name="Ettema T.J."/>
        </authorList>
    </citation>
    <scope>NUCLEOTIDE SEQUENCE</scope>
</reference>
<name>A0A0F9Q461_9ZZZZ</name>